<dbReference type="Gene3D" id="3.30.730.10">
    <property type="entry name" value="AP2/ERF domain"/>
    <property type="match status" value="1"/>
</dbReference>
<dbReference type="InterPro" id="IPR036955">
    <property type="entry name" value="AP2/ERF_dom_sf"/>
</dbReference>
<dbReference type="Gramene" id="TraesLAC7D03G04281180.1">
    <property type="protein sequence ID" value="TraesLAC7D03G04281180.1.CDS1"/>
    <property type="gene ID" value="TraesLAC7D03G04281180"/>
</dbReference>
<keyword evidence="3" id="KW-0238">DNA-binding</keyword>
<dbReference type="Gramene" id="TraesLDM7D03G04340400.1">
    <property type="protein sequence ID" value="TraesLDM7D03G04340400.1.CDS1"/>
    <property type="gene ID" value="TraesLDM7D03G04340400"/>
</dbReference>
<organism evidence="8">
    <name type="scientific">Triticum aestivum</name>
    <name type="common">Wheat</name>
    <dbReference type="NCBI Taxonomy" id="4565"/>
    <lineage>
        <taxon>Eukaryota</taxon>
        <taxon>Viridiplantae</taxon>
        <taxon>Streptophyta</taxon>
        <taxon>Embryophyta</taxon>
        <taxon>Tracheophyta</taxon>
        <taxon>Spermatophyta</taxon>
        <taxon>Magnoliopsida</taxon>
        <taxon>Liliopsida</taxon>
        <taxon>Poales</taxon>
        <taxon>Poaceae</taxon>
        <taxon>BOP clade</taxon>
        <taxon>Pooideae</taxon>
        <taxon>Triticodae</taxon>
        <taxon>Triticeae</taxon>
        <taxon>Triticinae</taxon>
        <taxon>Triticum</taxon>
    </lineage>
</organism>
<dbReference type="SMART" id="SM00380">
    <property type="entry name" value="AP2"/>
    <property type="match status" value="1"/>
</dbReference>
<dbReference type="PANTHER" id="PTHR31194">
    <property type="entry name" value="SHN SHINE , DNA BINDING / TRANSCRIPTION FACTOR"/>
    <property type="match status" value="1"/>
</dbReference>
<dbReference type="GO" id="GO:0005634">
    <property type="term" value="C:nucleus"/>
    <property type="evidence" value="ECO:0000318"/>
    <property type="project" value="GO_Central"/>
</dbReference>
<dbReference type="Gramene" id="TraesCS7D03G0409200.1">
    <property type="protein sequence ID" value="TraesCS7D03G0409200.1.CDS1"/>
    <property type="gene ID" value="TraesCS7D03G0409200"/>
</dbReference>
<evidence type="ECO:0000256" key="5">
    <source>
        <dbReference type="ARBA" id="ARBA00023242"/>
    </source>
</evidence>
<evidence type="ECO:0000313" key="8">
    <source>
        <dbReference type="EnsemblPlants" id="TraesCS7D02G181900.1.cds1"/>
    </source>
</evidence>
<evidence type="ECO:0000313" key="9">
    <source>
        <dbReference type="Proteomes" id="UP000019116"/>
    </source>
</evidence>
<keyword evidence="5" id="KW-0539">Nucleus</keyword>
<keyword evidence="9" id="KW-1185">Reference proteome</keyword>
<dbReference type="Gramene" id="TraesJUL7D03G04377870.1">
    <property type="protein sequence ID" value="TraesJUL7D03G04377870.1.CDS1"/>
    <property type="gene ID" value="TraesJUL7D03G04377870"/>
</dbReference>
<dbReference type="Gramene" id="TraesCAD_scaffold_021105_01G000300.1">
    <property type="protein sequence ID" value="TraesCAD_scaffold_021105_01G000300.1"/>
    <property type="gene ID" value="TraesCAD_scaffold_021105_01G000300"/>
</dbReference>
<protein>
    <recommendedName>
        <fullName evidence="7">AP2/ERF domain-containing protein</fullName>
    </recommendedName>
</protein>
<dbReference type="PANTHER" id="PTHR31194:SF189">
    <property type="entry name" value="AP2_ERF DOMAIN-CONTAINING PROTEIN"/>
    <property type="match status" value="1"/>
</dbReference>
<comment type="subcellular location">
    <subcellularLocation>
        <location evidence="1">Nucleus</location>
    </subcellularLocation>
</comment>
<dbReference type="Gramene" id="TraesWEE_scaffold_016648_01G000200.1">
    <property type="protein sequence ID" value="TraesWEE_scaffold_016648_01G000200.1"/>
    <property type="gene ID" value="TraesWEE_scaffold_016648_01G000200"/>
</dbReference>
<evidence type="ECO:0000256" key="6">
    <source>
        <dbReference type="SAM" id="MobiDB-lite"/>
    </source>
</evidence>
<dbReference type="Gramene" id="TraesSTA7D03G04327820.1">
    <property type="protein sequence ID" value="TraesSTA7D03G04327820.1.CDS1"/>
    <property type="gene ID" value="TraesSTA7D03G04327820"/>
</dbReference>
<feature type="domain" description="AP2/ERF" evidence="7">
    <location>
        <begin position="10"/>
        <end position="66"/>
    </location>
</feature>
<dbReference type="OMA" id="FVHDESP"/>
<dbReference type="Gramene" id="TraesROB_scaffold_130256_01G000200.1">
    <property type="protein sequence ID" value="TraesROB_scaffold_130256_01G000200.1"/>
    <property type="gene ID" value="TraesROB_scaffold_130256_01G000200"/>
</dbReference>
<dbReference type="InterPro" id="IPR050913">
    <property type="entry name" value="AP2/ERF_ERF"/>
</dbReference>
<dbReference type="Gramene" id="TraesSYM7D03G04387150.1">
    <property type="protein sequence ID" value="TraesSYM7D03G04387150.1.CDS1"/>
    <property type="gene ID" value="TraesSYM7D03G04387150"/>
</dbReference>
<keyword evidence="4" id="KW-0804">Transcription</keyword>
<evidence type="ECO:0000256" key="2">
    <source>
        <dbReference type="ARBA" id="ARBA00023015"/>
    </source>
</evidence>
<reference evidence="8" key="1">
    <citation type="submission" date="2018-08" db="EMBL/GenBank/DDBJ databases">
        <authorList>
            <person name="Rossello M."/>
        </authorList>
    </citation>
    <scope>NUCLEOTIDE SEQUENCE [LARGE SCALE GENOMIC DNA]</scope>
    <source>
        <strain evidence="8">cv. Chinese Spring</strain>
    </source>
</reference>
<dbReference type="AlphaFoldDB" id="A0A3B6TBT4"/>
<dbReference type="InterPro" id="IPR001471">
    <property type="entry name" value="AP2/ERF_dom"/>
</dbReference>
<reference evidence="8" key="2">
    <citation type="submission" date="2018-10" db="UniProtKB">
        <authorList>
            <consortium name="EnsemblPlants"/>
        </authorList>
    </citation>
    <scope>IDENTIFICATION</scope>
</reference>
<dbReference type="InterPro" id="IPR016177">
    <property type="entry name" value="DNA-bd_dom_sf"/>
</dbReference>
<evidence type="ECO:0000256" key="1">
    <source>
        <dbReference type="ARBA" id="ARBA00004123"/>
    </source>
</evidence>
<dbReference type="OrthoDB" id="10436031at2759"/>
<accession>A0A3B6TBT4</accession>
<dbReference type="Gramene" id="TraesARI7D03G04409450.1">
    <property type="protein sequence ID" value="TraesARI7D03G04409450.1.CDS1"/>
    <property type="gene ID" value="TraesARI7D03G04409450"/>
</dbReference>
<dbReference type="EnsemblPlants" id="TraesCS7D02G181900.1">
    <property type="protein sequence ID" value="TraesCS7D02G181900.1.cds1"/>
    <property type="gene ID" value="TraesCS7D02G181900"/>
</dbReference>
<dbReference type="PRINTS" id="PR00367">
    <property type="entry name" value="ETHRSPELEMNT"/>
</dbReference>
<dbReference type="Gramene" id="TraesMAC7D03G04326640.1">
    <property type="protein sequence ID" value="TraesMAC7D03G04326640.1.CDS1"/>
    <property type="gene ID" value="TraesMAC7D03G04326640"/>
</dbReference>
<dbReference type="GO" id="GO:0003700">
    <property type="term" value="F:DNA-binding transcription factor activity"/>
    <property type="evidence" value="ECO:0000318"/>
    <property type="project" value="GO_Central"/>
</dbReference>
<name>A0A3B6TBT4_WHEAT</name>
<dbReference type="Gramene" id="TraesJAG7D03G04317160.1">
    <property type="protein sequence ID" value="TraesJAG7D03G04317160.1.CDS1"/>
    <property type="gene ID" value="TraesJAG7D03G04317160"/>
</dbReference>
<evidence type="ECO:0000259" key="7">
    <source>
        <dbReference type="PROSITE" id="PS51032"/>
    </source>
</evidence>
<dbReference type="Gramene" id="TraesNOR7D03G04383080.1">
    <property type="protein sequence ID" value="TraesNOR7D03G04383080.1.CDS1"/>
    <property type="gene ID" value="TraesNOR7D03G04383080"/>
</dbReference>
<evidence type="ECO:0000256" key="3">
    <source>
        <dbReference type="ARBA" id="ARBA00023125"/>
    </source>
</evidence>
<proteinExistence type="predicted"/>
<dbReference type="Gramene" id="TraesCLE_scaffold_067561_01G000200.1">
    <property type="protein sequence ID" value="TraesCLE_scaffold_067561_01G000200.1"/>
    <property type="gene ID" value="TraesCLE_scaffold_067561_01G000200"/>
</dbReference>
<sequence length="197" mass="23066">MPPRRRGGSGYRGVRVRPSGTYSASIRLGGGMRLGLGTFDTAQDGARAYDAAAWRLRRSRWDMNFTEVATPERAQELAPFPRLITDEDRRKNRRRERRLSLAEMDEEAMALWRQRFPQDIINEEQFFAERRAERKEKRKERAAYREDKLTWKAVAKYNMALGDASSWDSRDDRFLDAYVQTSEEDITETESESENDE</sequence>
<feature type="region of interest" description="Disordered" evidence="6">
    <location>
        <begin position="178"/>
        <end position="197"/>
    </location>
</feature>
<dbReference type="PROSITE" id="PS51032">
    <property type="entry name" value="AP2_ERF"/>
    <property type="match status" value="1"/>
</dbReference>
<dbReference type="GO" id="GO:0000976">
    <property type="term" value="F:transcription cis-regulatory region binding"/>
    <property type="evidence" value="ECO:0000318"/>
    <property type="project" value="GO_Central"/>
</dbReference>
<dbReference type="Proteomes" id="UP000019116">
    <property type="component" value="Chromosome 7D"/>
</dbReference>
<feature type="compositionally biased region" description="Acidic residues" evidence="6">
    <location>
        <begin position="182"/>
        <end position="197"/>
    </location>
</feature>
<dbReference type="SUPFAM" id="SSF54171">
    <property type="entry name" value="DNA-binding domain"/>
    <property type="match status" value="1"/>
</dbReference>
<evidence type="ECO:0000256" key="4">
    <source>
        <dbReference type="ARBA" id="ARBA00023163"/>
    </source>
</evidence>
<keyword evidence="2" id="KW-0805">Transcription regulation</keyword>
<dbReference type="Gramene" id="TraesCS7D02G181900.1">
    <property type="protein sequence ID" value="TraesCS7D02G181900.1.cds1"/>
    <property type="gene ID" value="TraesCS7D02G181900"/>
</dbReference>